<dbReference type="GO" id="GO:0004423">
    <property type="term" value="F:iduronate-2-sulfatase activity"/>
    <property type="evidence" value="ECO:0007669"/>
    <property type="project" value="InterPro"/>
</dbReference>
<evidence type="ECO:0000256" key="3">
    <source>
        <dbReference type="ARBA" id="ARBA00022723"/>
    </source>
</evidence>
<evidence type="ECO:0000256" key="4">
    <source>
        <dbReference type="ARBA" id="ARBA00022729"/>
    </source>
</evidence>
<dbReference type="InterPro" id="IPR024607">
    <property type="entry name" value="Sulfatase_CS"/>
</dbReference>
<gene>
    <name evidence="10" type="ORF">FHS27_003381</name>
</gene>
<evidence type="ECO:0000256" key="7">
    <source>
        <dbReference type="SAM" id="MobiDB-lite"/>
    </source>
</evidence>
<evidence type="ECO:0000259" key="9">
    <source>
        <dbReference type="Pfam" id="PF00884"/>
    </source>
</evidence>
<dbReference type="SUPFAM" id="SSF53649">
    <property type="entry name" value="Alkaline phosphatase-like"/>
    <property type="match status" value="1"/>
</dbReference>
<protein>
    <submittedName>
        <fullName evidence="10">Arylsulfatase A-like enzyme</fullName>
    </submittedName>
</protein>
<feature type="signal peptide" evidence="8">
    <location>
        <begin position="1"/>
        <end position="24"/>
    </location>
</feature>
<comment type="similarity">
    <text evidence="2">Belongs to the sulfatase family.</text>
</comment>
<dbReference type="Pfam" id="PF00884">
    <property type="entry name" value="Sulfatase"/>
    <property type="match status" value="1"/>
</dbReference>
<organism evidence="10 11">
    <name type="scientific">Aporhodopirellula rubra</name>
    <dbReference type="NCBI Taxonomy" id="980271"/>
    <lineage>
        <taxon>Bacteria</taxon>
        <taxon>Pseudomonadati</taxon>
        <taxon>Planctomycetota</taxon>
        <taxon>Planctomycetia</taxon>
        <taxon>Pirellulales</taxon>
        <taxon>Pirellulaceae</taxon>
        <taxon>Aporhodopirellula</taxon>
    </lineage>
</organism>
<feature type="region of interest" description="Disordered" evidence="7">
    <location>
        <begin position="139"/>
        <end position="200"/>
    </location>
</feature>
<comment type="caution">
    <text evidence="10">The sequence shown here is derived from an EMBL/GenBank/DDBJ whole genome shotgun (WGS) entry which is preliminary data.</text>
</comment>
<dbReference type="EMBL" id="JACHXU010000011">
    <property type="protein sequence ID" value="MBB3207556.1"/>
    <property type="molecule type" value="Genomic_DNA"/>
</dbReference>
<dbReference type="RefSeq" id="WP_184305886.1">
    <property type="nucleotide sequence ID" value="NZ_JACHXU010000011.1"/>
</dbReference>
<reference evidence="10 11" key="1">
    <citation type="submission" date="2020-08" db="EMBL/GenBank/DDBJ databases">
        <title>Genomic Encyclopedia of Type Strains, Phase III (KMG-III): the genomes of soil and plant-associated and newly described type strains.</title>
        <authorList>
            <person name="Whitman W."/>
        </authorList>
    </citation>
    <scope>NUCLEOTIDE SEQUENCE [LARGE SCALE GENOMIC DNA]</scope>
    <source>
        <strain evidence="10 11">CECT 8075</strain>
    </source>
</reference>
<evidence type="ECO:0000256" key="5">
    <source>
        <dbReference type="ARBA" id="ARBA00022801"/>
    </source>
</evidence>
<dbReference type="GO" id="GO:0005737">
    <property type="term" value="C:cytoplasm"/>
    <property type="evidence" value="ECO:0007669"/>
    <property type="project" value="TreeGrafter"/>
</dbReference>
<dbReference type="PANTHER" id="PTHR45953">
    <property type="entry name" value="IDURONATE 2-SULFATASE"/>
    <property type="match status" value="1"/>
</dbReference>
<dbReference type="InterPro" id="IPR000917">
    <property type="entry name" value="Sulfatase_N"/>
</dbReference>
<name>A0A7W5DZW3_9BACT</name>
<feature type="chain" id="PRO_5031498038" evidence="8">
    <location>
        <begin position="25"/>
        <end position="499"/>
    </location>
</feature>
<sequence length="499" mass="56600">MRYRQCLRWIACLTLASFTVPANAEQENPAKPLNVLFFVSDDLRPDLGCYGNTVIQSPNIDSLAKRGMVFRHAYCQQAVCSPSRSSVMTGVRPDTNKVWNLTTHFRDAMPDVVTLPQLFKNHGYVTRGLGKIYHGDLQDSPSWSPSEPAPKTNASSPSRSRFHTLVNQNAATTKPIPTTKTNRGQAFRIADDPPNSGGESELAEEAIESLQEFATQSQPFFLAVGFRKPHLPFVCPKAYWDLYDPNEIPRATNRFLPHDAPEYALVRRNEMWNYSGVPETDDLPEEYARKLKHGYYACVSYMDAQLGRVIDELDRLELADNTIIVLWGDHGWKLGEHNRWCKHSNVEDDARAPLLMSVPGMKHVGQSTDALVEFVDIYPTLADLAELPLPDDLEGTSFRPVLDAPNEPWKTAAFSQYPRSVNKQRLMGYSMRTGRYRFTRWVDVNDHSNVDAEELYDHQTDPQENQNIAGNPEHAQLIRSLRTQWEAGWQGAIPEKARR</sequence>
<dbReference type="InterPro" id="IPR017850">
    <property type="entry name" value="Alkaline_phosphatase_core_sf"/>
</dbReference>
<evidence type="ECO:0000256" key="1">
    <source>
        <dbReference type="ARBA" id="ARBA00001913"/>
    </source>
</evidence>
<evidence type="ECO:0000313" key="10">
    <source>
        <dbReference type="EMBL" id="MBB3207556.1"/>
    </source>
</evidence>
<keyword evidence="6" id="KW-0106">Calcium</keyword>
<dbReference type="AlphaFoldDB" id="A0A7W5DZW3"/>
<keyword evidence="11" id="KW-1185">Reference proteome</keyword>
<evidence type="ECO:0000313" key="11">
    <source>
        <dbReference type="Proteomes" id="UP000536179"/>
    </source>
</evidence>
<dbReference type="GO" id="GO:0046872">
    <property type="term" value="F:metal ion binding"/>
    <property type="evidence" value="ECO:0007669"/>
    <property type="project" value="UniProtKB-KW"/>
</dbReference>
<dbReference type="InterPro" id="IPR035874">
    <property type="entry name" value="IDS"/>
</dbReference>
<feature type="compositionally biased region" description="Low complexity" evidence="7">
    <location>
        <begin position="169"/>
        <end position="182"/>
    </location>
</feature>
<dbReference type="Gene3D" id="3.40.720.10">
    <property type="entry name" value="Alkaline Phosphatase, subunit A"/>
    <property type="match status" value="1"/>
</dbReference>
<dbReference type="PROSITE" id="PS00523">
    <property type="entry name" value="SULFATASE_1"/>
    <property type="match status" value="1"/>
</dbReference>
<dbReference type="PANTHER" id="PTHR45953:SF1">
    <property type="entry name" value="IDURONATE 2-SULFATASE"/>
    <property type="match status" value="1"/>
</dbReference>
<evidence type="ECO:0000256" key="6">
    <source>
        <dbReference type="ARBA" id="ARBA00022837"/>
    </source>
</evidence>
<accession>A0A7W5DZW3</accession>
<keyword evidence="4 8" id="KW-0732">Signal</keyword>
<keyword evidence="5" id="KW-0378">Hydrolase</keyword>
<keyword evidence="3" id="KW-0479">Metal-binding</keyword>
<dbReference type="Proteomes" id="UP000536179">
    <property type="component" value="Unassembled WGS sequence"/>
</dbReference>
<dbReference type="CDD" id="cd16030">
    <property type="entry name" value="iduronate-2-sulfatase"/>
    <property type="match status" value="1"/>
</dbReference>
<feature type="domain" description="Sulfatase N-terminal" evidence="9">
    <location>
        <begin position="34"/>
        <end position="385"/>
    </location>
</feature>
<proteinExistence type="inferred from homology"/>
<evidence type="ECO:0000256" key="8">
    <source>
        <dbReference type="SAM" id="SignalP"/>
    </source>
</evidence>
<evidence type="ECO:0000256" key="2">
    <source>
        <dbReference type="ARBA" id="ARBA00008779"/>
    </source>
</evidence>
<comment type="cofactor">
    <cofactor evidence="1">
        <name>Ca(2+)</name>
        <dbReference type="ChEBI" id="CHEBI:29108"/>
    </cofactor>
</comment>